<evidence type="ECO:0000259" key="3">
    <source>
        <dbReference type="PROSITE" id="PS51083"/>
    </source>
</evidence>
<dbReference type="InterPro" id="IPR039646">
    <property type="entry name" value="ZNHIT2"/>
</dbReference>
<feature type="domain" description="HIT-type" evidence="3">
    <location>
        <begin position="35"/>
        <end position="67"/>
    </location>
</feature>
<dbReference type="GeneID" id="28728355"/>
<dbReference type="EMBL" id="LGAV01000005">
    <property type="protein sequence ID" value="KOS13613.1"/>
    <property type="molecule type" value="Genomic_DNA"/>
</dbReference>
<organism evidence="4 5">
    <name type="scientific">Malassezia pachydermatis</name>
    <dbReference type="NCBI Taxonomy" id="77020"/>
    <lineage>
        <taxon>Eukaryota</taxon>
        <taxon>Fungi</taxon>
        <taxon>Dikarya</taxon>
        <taxon>Basidiomycota</taxon>
        <taxon>Ustilaginomycotina</taxon>
        <taxon>Malasseziomycetes</taxon>
        <taxon>Malasseziales</taxon>
        <taxon>Malasseziaceae</taxon>
        <taxon>Malassezia</taxon>
    </lineage>
</organism>
<protein>
    <recommendedName>
        <fullName evidence="3">HIT-type domain-containing protein</fullName>
    </recommendedName>
</protein>
<keyword evidence="1" id="KW-0479">Metal-binding</keyword>
<dbReference type="Proteomes" id="UP000037751">
    <property type="component" value="Unassembled WGS sequence"/>
</dbReference>
<evidence type="ECO:0000256" key="2">
    <source>
        <dbReference type="SAM" id="MobiDB-lite"/>
    </source>
</evidence>
<dbReference type="OrthoDB" id="18412at2759"/>
<dbReference type="VEuPathDB" id="FungiDB:Malapachy_1985"/>
<dbReference type="Pfam" id="PF04438">
    <property type="entry name" value="zf-HIT"/>
    <property type="match status" value="1"/>
</dbReference>
<evidence type="ECO:0000313" key="5">
    <source>
        <dbReference type="Proteomes" id="UP000037751"/>
    </source>
</evidence>
<dbReference type="Gene3D" id="3.30.60.190">
    <property type="match status" value="1"/>
</dbReference>
<dbReference type="RefSeq" id="XP_017991245.1">
    <property type="nucleotide sequence ID" value="XM_018136480.1"/>
</dbReference>
<dbReference type="CDD" id="cd23024">
    <property type="entry name" value="zf-HIT_ZNHIT2-3"/>
    <property type="match status" value="1"/>
</dbReference>
<evidence type="ECO:0000256" key="1">
    <source>
        <dbReference type="PROSITE-ProRule" id="PRU00453"/>
    </source>
</evidence>
<dbReference type="AlphaFoldDB" id="A0A0M9VNR2"/>
<comment type="caution">
    <text evidence="4">The sequence shown here is derived from an EMBL/GenBank/DDBJ whole genome shotgun (WGS) entry which is preliminary data.</text>
</comment>
<keyword evidence="1" id="KW-0863">Zinc-finger</keyword>
<dbReference type="InterPro" id="IPR007529">
    <property type="entry name" value="Znf_HIT"/>
</dbReference>
<dbReference type="PANTHER" id="PTHR15555">
    <property type="entry name" value="ZINC FINGER HIT DOMAIN CONTAINING PROTEIN 2 PROTEIN FON -RELATED"/>
    <property type="match status" value="1"/>
</dbReference>
<dbReference type="STRING" id="77020.A0A0M9VNR2"/>
<proteinExistence type="predicted"/>
<keyword evidence="5" id="KW-1185">Reference proteome</keyword>
<accession>A0A0M9VNR2</accession>
<name>A0A0M9VNR2_9BASI</name>
<feature type="region of interest" description="Disordered" evidence="2">
    <location>
        <begin position="108"/>
        <end position="129"/>
    </location>
</feature>
<gene>
    <name evidence="4" type="ORF">Malapachy_1985</name>
</gene>
<evidence type="ECO:0000313" key="4">
    <source>
        <dbReference type="EMBL" id="KOS13613.1"/>
    </source>
</evidence>
<dbReference type="PANTHER" id="PTHR15555:SF0">
    <property type="entry name" value="ZINC FINGER HIT DOMAIN-CONTAINING PROTEIN 2"/>
    <property type="match status" value="1"/>
</dbReference>
<sequence>MSLSDLYHIKRAIRRDASIGYQPTELSEQGPTRLCAICLTNKAAYTCPTCNAPYCSLACFRATSHACSPEFSVRSARENVSKEDASVDEAERQKALDILWRLQTGEGVDDDVSDTEDISDLDAQPPREATLDDYTPEQLLGLLTLREREQFTSLLREPTKAAAMYFTEGEQPSQLWWQRPTMHTPWLPSQASMYTTCLQHMSRTYATKLDLRFNMALLLLAYTYILRHLHISSLAECLPRDGVTTWHDDEGPPPLEEDTPDVHRLLPMAPTSTEGPEVATVVSLFESLAPCLFPATEKERRLCLASAEEAGLYFAQLVQRVDATTYYTSPLLLSLWDDLVPLFAPHRVQETMSTPTHAHMPVVWAAVITTST</sequence>
<feature type="compositionally biased region" description="Acidic residues" evidence="2">
    <location>
        <begin position="108"/>
        <end position="120"/>
    </location>
</feature>
<dbReference type="GO" id="GO:0008270">
    <property type="term" value="F:zinc ion binding"/>
    <property type="evidence" value="ECO:0007669"/>
    <property type="project" value="UniProtKB-UniRule"/>
</dbReference>
<dbReference type="PROSITE" id="PS51083">
    <property type="entry name" value="ZF_HIT"/>
    <property type="match status" value="1"/>
</dbReference>
<reference evidence="4 5" key="1">
    <citation type="submission" date="2015-07" db="EMBL/GenBank/DDBJ databases">
        <title>Draft Genome Sequence of Malassezia furfur CBS1878 and Malassezia pachydermatis CBS1879.</title>
        <authorList>
            <person name="Triana S."/>
            <person name="Ohm R."/>
            <person name="Gonzalez A."/>
            <person name="DeCock H."/>
            <person name="Restrepo S."/>
            <person name="Celis A."/>
        </authorList>
    </citation>
    <scope>NUCLEOTIDE SEQUENCE [LARGE SCALE GENOMIC DNA]</scope>
    <source>
        <strain evidence="4 5">CBS 1879</strain>
    </source>
</reference>
<dbReference type="SUPFAM" id="SSF144232">
    <property type="entry name" value="HIT/MYND zinc finger-like"/>
    <property type="match status" value="1"/>
</dbReference>
<keyword evidence="1" id="KW-0862">Zinc</keyword>